<keyword evidence="5" id="KW-1133">Transmembrane helix</keyword>
<dbReference type="GO" id="GO:0005789">
    <property type="term" value="C:endoplasmic reticulum membrane"/>
    <property type="evidence" value="ECO:0007669"/>
    <property type="project" value="TreeGrafter"/>
</dbReference>
<dbReference type="Proteomes" id="UP000694892">
    <property type="component" value="Chromosome 3S"/>
</dbReference>
<evidence type="ECO:0000313" key="10">
    <source>
        <dbReference type="EMBL" id="OCT86015.1"/>
    </source>
</evidence>
<organism evidence="10 11">
    <name type="scientific">Xenopus laevis</name>
    <name type="common">African clawed frog</name>
    <dbReference type="NCBI Taxonomy" id="8355"/>
    <lineage>
        <taxon>Eukaryota</taxon>
        <taxon>Metazoa</taxon>
        <taxon>Chordata</taxon>
        <taxon>Craniata</taxon>
        <taxon>Vertebrata</taxon>
        <taxon>Euteleostomi</taxon>
        <taxon>Amphibia</taxon>
        <taxon>Batrachia</taxon>
        <taxon>Anura</taxon>
        <taxon>Pipoidea</taxon>
        <taxon>Pipidae</taxon>
        <taxon>Xenopodinae</taxon>
        <taxon>Xenopus</taxon>
        <taxon>Xenopus</taxon>
    </lineage>
</organism>
<sequence length="289" mass="32306">MTDCGSATKRHNPVDSICRKIKTIQMRDQDSNPNLQIPKFQSRNFDSPQSNTKKNLEEVLKNRTDNNKKIWSAKSQSCSTPVVYAGDLQFKFSQSAIPSAQYKSILLEEPSIPSTPSFYFADRKSEIITLQSPVVKRLSLSETGEHKAENASEVSLICEEDLLDSIFHACDSDHRGKVAVSKIVDYLRHTTSRGSEDSGLDELCDMLDPEKQDISLDLETYHAIMKEWIDDCRNNGTETNKMKESALGPEESMFKLRESLLAVRRISGTMNITSGSLEAFGGDISIGDL</sequence>
<comment type="subcellular location">
    <subcellularLocation>
        <location evidence="2">Cytoplasm</location>
    </subcellularLocation>
    <subcellularLocation>
        <location evidence="1">Membrane</location>
        <topology evidence="1">Single-pass membrane protein</topology>
    </subcellularLocation>
</comment>
<keyword evidence="7" id="KW-0472">Membrane</keyword>
<evidence type="ECO:0000256" key="1">
    <source>
        <dbReference type="ARBA" id="ARBA00004167"/>
    </source>
</evidence>
<evidence type="ECO:0000256" key="8">
    <source>
        <dbReference type="SAM" id="MobiDB-lite"/>
    </source>
</evidence>
<dbReference type="InterPro" id="IPR008677">
    <property type="entry name" value="MRVI1"/>
</dbReference>
<dbReference type="AlphaFoldDB" id="A0A974HQ05"/>
<dbReference type="PANTHER" id="PTHR15352:SF3">
    <property type="entry name" value="INOSITOL 1,4,5-TRIPHOSPHATE RECEPTOR ASSOCIATED 2"/>
    <property type="match status" value="1"/>
</dbReference>
<evidence type="ECO:0000256" key="4">
    <source>
        <dbReference type="ARBA" id="ARBA00022692"/>
    </source>
</evidence>
<evidence type="ECO:0000256" key="3">
    <source>
        <dbReference type="ARBA" id="ARBA00022490"/>
    </source>
</evidence>
<keyword evidence="3" id="KW-0963">Cytoplasm</keyword>
<dbReference type="PANTHER" id="PTHR15352">
    <property type="entry name" value="LYMPHOID-RESTRICTED MEMBRANE PROTEIN, JAW1"/>
    <property type="match status" value="1"/>
</dbReference>
<evidence type="ECO:0000259" key="9">
    <source>
        <dbReference type="Pfam" id="PF14658"/>
    </source>
</evidence>
<dbReference type="InterPro" id="IPR039508">
    <property type="entry name" value="KASH5_EF-hand-like_dom"/>
</dbReference>
<protein>
    <recommendedName>
        <fullName evidence="9">Protein KASH5 EF-hand-like domain-containing protein</fullName>
    </recommendedName>
</protein>
<keyword evidence="6" id="KW-0175">Coiled coil</keyword>
<feature type="region of interest" description="Disordered" evidence="8">
    <location>
        <begin position="27"/>
        <end position="52"/>
    </location>
</feature>
<feature type="compositionally biased region" description="Polar residues" evidence="8">
    <location>
        <begin position="31"/>
        <end position="52"/>
    </location>
</feature>
<accession>A0A974HQ05</accession>
<evidence type="ECO:0000313" key="11">
    <source>
        <dbReference type="Proteomes" id="UP000694892"/>
    </source>
</evidence>
<reference evidence="11" key="1">
    <citation type="journal article" date="2016" name="Nature">
        <title>Genome evolution in the allotetraploid frog Xenopus laevis.</title>
        <authorList>
            <person name="Session A.M."/>
            <person name="Uno Y."/>
            <person name="Kwon T."/>
            <person name="Chapman J.A."/>
            <person name="Toyoda A."/>
            <person name="Takahashi S."/>
            <person name="Fukui A."/>
            <person name="Hikosaka A."/>
            <person name="Suzuki A."/>
            <person name="Kondo M."/>
            <person name="van Heeringen S.J."/>
            <person name="Quigley I."/>
            <person name="Heinz S."/>
            <person name="Ogino H."/>
            <person name="Ochi H."/>
            <person name="Hellsten U."/>
            <person name="Lyons J.B."/>
            <person name="Simakov O."/>
            <person name="Putnam N."/>
            <person name="Stites J."/>
            <person name="Kuroki Y."/>
            <person name="Tanaka T."/>
            <person name="Michiue T."/>
            <person name="Watanabe M."/>
            <person name="Bogdanovic O."/>
            <person name="Lister R."/>
            <person name="Georgiou G."/>
            <person name="Paranjpe S.S."/>
            <person name="van Kruijsbergen I."/>
            <person name="Shu S."/>
            <person name="Carlson J."/>
            <person name="Kinoshita T."/>
            <person name="Ohta Y."/>
            <person name="Mawaribuchi S."/>
            <person name="Jenkins J."/>
            <person name="Grimwood J."/>
            <person name="Schmutz J."/>
            <person name="Mitros T."/>
            <person name="Mozaffari S.V."/>
            <person name="Suzuki Y."/>
            <person name="Haramoto Y."/>
            <person name="Yamamoto T.S."/>
            <person name="Takagi C."/>
            <person name="Heald R."/>
            <person name="Miller K."/>
            <person name="Haudenschild C."/>
            <person name="Kitzman J."/>
            <person name="Nakayama T."/>
            <person name="Izutsu Y."/>
            <person name="Robert J."/>
            <person name="Fortriede J."/>
            <person name="Burns K."/>
            <person name="Lotay V."/>
            <person name="Karimi K."/>
            <person name="Yasuoka Y."/>
            <person name="Dichmann D.S."/>
            <person name="Flajnik M.F."/>
            <person name="Houston D.W."/>
            <person name="Shendure J."/>
            <person name="DuPasquier L."/>
            <person name="Vize P.D."/>
            <person name="Zorn A.M."/>
            <person name="Ito M."/>
            <person name="Marcotte E.M."/>
            <person name="Wallingford J.B."/>
            <person name="Ito Y."/>
            <person name="Asashima M."/>
            <person name="Ueno N."/>
            <person name="Matsuda Y."/>
            <person name="Veenstra G.J."/>
            <person name="Fujiyama A."/>
            <person name="Harland R.M."/>
            <person name="Taira M."/>
            <person name="Rokhsar D.S."/>
        </authorList>
    </citation>
    <scope>NUCLEOTIDE SEQUENCE [LARGE SCALE GENOMIC DNA]</scope>
    <source>
        <strain evidence="11">J</strain>
    </source>
</reference>
<gene>
    <name evidence="10" type="ORF">XELAEV_18019709mg</name>
</gene>
<dbReference type="OMA" id="QWCALAS"/>
<evidence type="ECO:0000256" key="6">
    <source>
        <dbReference type="ARBA" id="ARBA00023054"/>
    </source>
</evidence>
<name>A0A974HQ05_XENLA</name>
<keyword evidence="4" id="KW-0812">Transmembrane</keyword>
<evidence type="ECO:0000256" key="5">
    <source>
        <dbReference type="ARBA" id="ARBA00022989"/>
    </source>
</evidence>
<dbReference type="Pfam" id="PF14658">
    <property type="entry name" value="EF-hand_9"/>
    <property type="match status" value="1"/>
</dbReference>
<dbReference type="EMBL" id="CM004471">
    <property type="protein sequence ID" value="OCT86015.1"/>
    <property type="molecule type" value="Genomic_DNA"/>
</dbReference>
<proteinExistence type="predicted"/>
<feature type="domain" description="Protein KASH5 EF-hand-like" evidence="9">
    <location>
        <begin position="165"/>
        <end position="229"/>
    </location>
</feature>
<evidence type="ECO:0000256" key="7">
    <source>
        <dbReference type="ARBA" id="ARBA00023136"/>
    </source>
</evidence>
<evidence type="ECO:0000256" key="2">
    <source>
        <dbReference type="ARBA" id="ARBA00004496"/>
    </source>
</evidence>